<keyword evidence="2" id="KW-0496">Mitochondrion</keyword>
<dbReference type="AlphaFoldDB" id="A0A0U1ZBA9"/>
<reference evidence="2" key="1">
    <citation type="journal article" date="2014" name="Mitochondrial DNA">
        <title>Mitochondrial genome of Paracheilognathus imberbis (Cypriniformes: Cyprinidae: Acheilognathinae).</title>
        <authorList>
            <person name="Wang B."/>
            <person name="Wang S."/>
            <person name="Hu M."/>
            <person name="He Z."/>
            <person name="Wang F."/>
        </authorList>
    </citation>
    <scope>NUCLEOTIDE SEQUENCE</scope>
    <source>
        <tissue evidence="2">Muscle</tissue>
    </source>
</reference>
<name>A0A0U1ZBA9_9TELE</name>
<keyword evidence="1" id="KW-0732">Signal</keyword>
<evidence type="ECO:0000256" key="1">
    <source>
        <dbReference type="SAM" id="SignalP"/>
    </source>
</evidence>
<geneLocation type="mitochondrion" evidence="2"/>
<evidence type="ECO:0000313" key="2">
    <source>
        <dbReference type="EMBL" id="AJR19287.1"/>
    </source>
</evidence>
<protein>
    <submittedName>
        <fullName evidence="2">NADH dehydrogenase subunit 5</fullName>
    </submittedName>
</protein>
<feature type="chain" id="PRO_5006829767" evidence="1">
    <location>
        <begin position="29"/>
        <end position="611"/>
    </location>
</feature>
<organism evidence="2">
    <name type="scientific">Acheilognathus imberbis</name>
    <dbReference type="NCBI Taxonomy" id="154350"/>
    <lineage>
        <taxon>Eukaryota</taxon>
        <taxon>Metazoa</taxon>
        <taxon>Chordata</taxon>
        <taxon>Craniata</taxon>
        <taxon>Vertebrata</taxon>
        <taxon>Euteleostomi</taxon>
        <taxon>Actinopterygii</taxon>
        <taxon>Neopterygii</taxon>
        <taxon>Teleostei</taxon>
        <taxon>Ostariophysi</taxon>
        <taxon>Cypriniformes</taxon>
        <taxon>Acheilognathidae</taxon>
        <taxon>Acheilognathus</taxon>
    </lineage>
</organism>
<accession>A0A0U1ZBA9</accession>
<proteinExistence type="predicted"/>
<gene>
    <name evidence="2" type="primary">ND5</name>
</gene>
<feature type="signal peptide" evidence="1">
    <location>
        <begin position="1"/>
        <end position="28"/>
    </location>
</feature>
<dbReference type="EMBL" id="KP015738">
    <property type="protein sequence ID" value="AJR19287.1"/>
    <property type="molecule type" value="Genomic_DNA"/>
</dbReference>
<sequence length="611" mass="70274">MSSMTVTLSTSLLLVLVTLVGREGQATAVFLKLAMASWCAESDCSKPRSVNGSDGGGLHSQTSQLNSTQEMCCDWGFLETSLWPDFFFYKRPAQSLMKKLTRQEMSSSAKLYSGCSKTIKSQMKTNLYQHNLKKIKSKSFQYQQALECVLTVFMHLYGMPVFLIADCFKANHKIVLVLEEMLHLCFTHCHHIMNTSKEIKDWGEAKAKSCHSRNDMGEQLTCGQWSHCPVSSPLEISKTFSSNCFSTCGNWILFYFSMNQNSNYDNQTLKMSQKKSFLTTYSKKRKNTGMKKSECDKTPHTNSFKKINQVLMQGMSLHLNLLPFIRSPFYLMKMIAWLKQNEVKILYASFKIKHSVTTPFYLELSATFIMSIPLMKSGHGSCQEPRFKLKVKNYHLMPCHPNTTAMQFLPMKKKKKKKVHACAGTWIWPSFLFHLKHSFPFQREFKDAPRLINLKPIDVCAQMSSDTQIKTMWNKKEVCKKEFENSHHFKSPWCHPVILVENKPVVEFAFSVCGWEQVWKPGQSASKSCKEDIDWKFLKLLTGLLTINYYSLGSNNITVTLTVDTAQLYKTHTHTHTHVSFLLTCHFMNMKTNKETLANEEKFMGSLFLYS</sequence>